<dbReference type="PANTHER" id="PTHR12877:SF15">
    <property type="entry name" value="RHO GUANINE NUCLEOTIDE EXCHANGE FACTOR 17"/>
    <property type="match status" value="1"/>
</dbReference>
<dbReference type="FunFam" id="1.20.900.10:FF:000003">
    <property type="entry name" value="Rho guanine nucleotide exchange factor 10 like"/>
    <property type="match status" value="1"/>
</dbReference>
<feature type="domain" description="DH" evidence="3">
    <location>
        <begin position="222"/>
        <end position="407"/>
    </location>
</feature>
<gene>
    <name evidence="4" type="ORF">OXX778_LOCUS22</name>
</gene>
<sequence>MSTRYKFSTLPDTKRNVIISSPKPFSYKKKFSMLSSFPFRYPFASDGCTPSSVTTSISPQRNSPQNVSNASSLIVDSQEYTSSSLSGRYYSHGSDFESGSNEEILLYNKRGSYIEDSSKIFDVLNTQKNKNEEKNLFFVQDDDEYDENRRHLYDEDQDNFIDSYPNKINHLETVQSELNFSNLYNASTLPNKSLDDSSGLKRYGVRRHHSAPQPDAKWLQAKRKAIVVQMYDTEKSYVEALKILVNKYYLPLKEKDIVERNLINDIFYKIPEIHVHHELFLSSLKTKFDNWDNRQTIGDILLNIFAKQSVIETYISFVNNYRTSQEAIRISKDQSSLFSKFVEQQAKDHRGKLTLKDLIIQPVQRIPRYELYVKDFLKCTPPNHPDFNHLTKAQKELHNLAEKIDQVHKEVNESYGSDSLSVLQIIQDLIENLDDLVTAYRYYIRHDMLTIVSSSGMKKDRCLFLFSDLIILTSCKRRSGNINKKPNTIILNSPIGKQYLENSKHKLIMKFQLEDIDLTTNCLSKKISIEKDFLEDDLNTINRINELAKNIAYPHQNLDECLRDLSISIVRQLNETNANTNSLNSSSSSGIQNSSNFFTNSTQQSINSNEINQNNESKQNQLVLTINTMERIEIMTLIFTSTELKANWEKCFIDAKKTFYESFSRKPATFLSAIAIPRNRSGVNFTCSSPRLCNDQHDVWICNTDGQMSQICILNTSPELAVTSCNTVSNSRITCIQCVPPYQMKRLTNSKKRRQWIKNSKNESIETTDSKVDSATITNSQSINSGFLMREESIIDYDSSDDDEKDNYSSNEDKENQSNLNPSQNIPSHGSLSIQDTKNCTMWVGNEDGCLHIFQFNDSTIRTVARKNRITKQFSAGIQSIAYMDNKVIVSLKNGELIVFRRLFSVWNFDSYLIKAFCEAPFTQMITVAGKIWCTSQNSIKILSPDTLDCENQINIENEKSISIAAGGNCTWAVWVASLSTLDLKLYHATKFTVLADINIKQCVIQKLQGIDEIVRIHKVSVLKITSLYVCKDTLWVGTSAGIIVNVKIPHVNNSTTKLNTILNFNALNQGHVGPVRFISSTEVPKNQNPNKTNLDQIENSNCERSNLIFKTVVITGGEGYEEYKAVSTLGSGISLSNSNASNIGSNILNDSQSGSNNMTSSGNSMLSSGSGNTSLSMHQISNSSIFSNFDEFNIGKEDLVNYVLTWDT</sequence>
<dbReference type="Proteomes" id="UP000663879">
    <property type="component" value="Unassembled WGS sequence"/>
</dbReference>
<dbReference type="GO" id="GO:0005085">
    <property type="term" value="F:guanyl-nucleotide exchange factor activity"/>
    <property type="evidence" value="ECO:0007669"/>
    <property type="project" value="UniProtKB-KW"/>
</dbReference>
<dbReference type="AlphaFoldDB" id="A0A813M1Z7"/>
<dbReference type="InterPro" id="IPR011993">
    <property type="entry name" value="PH-like_dom_sf"/>
</dbReference>
<reference evidence="4" key="1">
    <citation type="submission" date="2021-02" db="EMBL/GenBank/DDBJ databases">
        <authorList>
            <person name="Nowell W R."/>
        </authorList>
    </citation>
    <scope>NUCLEOTIDE SEQUENCE</scope>
    <source>
        <strain evidence="4">Ploen Becks lab</strain>
    </source>
</reference>
<evidence type="ECO:0000313" key="5">
    <source>
        <dbReference type="Proteomes" id="UP000663879"/>
    </source>
</evidence>
<dbReference type="GO" id="GO:0005737">
    <property type="term" value="C:cytoplasm"/>
    <property type="evidence" value="ECO:0007669"/>
    <property type="project" value="UniProtKB-ARBA"/>
</dbReference>
<dbReference type="InterPro" id="IPR039919">
    <property type="entry name" value="ARHGEF10/ARHGEF17"/>
</dbReference>
<dbReference type="InterPro" id="IPR000219">
    <property type="entry name" value="DH_dom"/>
</dbReference>
<organism evidence="4 5">
    <name type="scientific">Brachionus calyciflorus</name>
    <dbReference type="NCBI Taxonomy" id="104777"/>
    <lineage>
        <taxon>Eukaryota</taxon>
        <taxon>Metazoa</taxon>
        <taxon>Spiralia</taxon>
        <taxon>Gnathifera</taxon>
        <taxon>Rotifera</taxon>
        <taxon>Eurotatoria</taxon>
        <taxon>Monogononta</taxon>
        <taxon>Pseudotrocha</taxon>
        <taxon>Ploima</taxon>
        <taxon>Brachionidae</taxon>
        <taxon>Brachionus</taxon>
    </lineage>
</organism>
<evidence type="ECO:0000256" key="1">
    <source>
        <dbReference type="ARBA" id="ARBA00022658"/>
    </source>
</evidence>
<dbReference type="SMART" id="SM00325">
    <property type="entry name" value="RhoGEF"/>
    <property type="match status" value="1"/>
</dbReference>
<dbReference type="GO" id="GO:0051496">
    <property type="term" value="P:positive regulation of stress fiber assembly"/>
    <property type="evidence" value="ECO:0007669"/>
    <property type="project" value="UniProtKB-ARBA"/>
</dbReference>
<feature type="region of interest" description="Disordered" evidence="2">
    <location>
        <begin position="798"/>
        <end position="831"/>
    </location>
</feature>
<proteinExistence type="predicted"/>
<dbReference type="SUPFAM" id="SSF48065">
    <property type="entry name" value="DBL homology domain (DH-domain)"/>
    <property type="match status" value="1"/>
</dbReference>
<dbReference type="InterPro" id="IPR035899">
    <property type="entry name" value="DBL_dom_sf"/>
</dbReference>
<evidence type="ECO:0000313" key="4">
    <source>
        <dbReference type="EMBL" id="CAF0702855.1"/>
    </source>
</evidence>
<dbReference type="EMBL" id="CAJNOC010000001">
    <property type="protein sequence ID" value="CAF0702855.1"/>
    <property type="molecule type" value="Genomic_DNA"/>
</dbReference>
<feature type="compositionally biased region" description="Polar residues" evidence="2">
    <location>
        <begin position="817"/>
        <end position="831"/>
    </location>
</feature>
<evidence type="ECO:0000259" key="3">
    <source>
        <dbReference type="PROSITE" id="PS50010"/>
    </source>
</evidence>
<feature type="region of interest" description="Disordered" evidence="2">
    <location>
        <begin position="1150"/>
        <end position="1174"/>
    </location>
</feature>
<dbReference type="SUPFAM" id="SSF50729">
    <property type="entry name" value="PH domain-like"/>
    <property type="match status" value="1"/>
</dbReference>
<dbReference type="Pfam" id="PF00621">
    <property type="entry name" value="RhoGEF"/>
    <property type="match status" value="1"/>
</dbReference>
<dbReference type="OrthoDB" id="4066896at2759"/>
<keyword evidence="5" id="KW-1185">Reference proteome</keyword>
<keyword evidence="1" id="KW-0344">Guanine-nucleotide releasing factor</keyword>
<dbReference type="Gene3D" id="1.20.900.10">
    <property type="entry name" value="Dbl homology (DH) domain"/>
    <property type="match status" value="1"/>
</dbReference>
<dbReference type="PANTHER" id="PTHR12877">
    <property type="entry name" value="RHO GUANINE NUCLEOTIDE EXCHANGE FACTOR"/>
    <property type="match status" value="1"/>
</dbReference>
<dbReference type="Gene3D" id="2.30.29.30">
    <property type="entry name" value="Pleckstrin-homology domain (PH domain)/Phosphotyrosine-binding domain (PTB)"/>
    <property type="match status" value="1"/>
</dbReference>
<evidence type="ECO:0000256" key="2">
    <source>
        <dbReference type="SAM" id="MobiDB-lite"/>
    </source>
</evidence>
<dbReference type="GO" id="GO:0030036">
    <property type="term" value="P:actin cytoskeleton organization"/>
    <property type="evidence" value="ECO:0007669"/>
    <property type="project" value="TreeGrafter"/>
</dbReference>
<dbReference type="SUPFAM" id="SSF75011">
    <property type="entry name" value="3-carboxy-cis,cis-mucoante lactonizing enzyme"/>
    <property type="match status" value="1"/>
</dbReference>
<dbReference type="CDD" id="cd00160">
    <property type="entry name" value="RhoGEF"/>
    <property type="match status" value="1"/>
</dbReference>
<dbReference type="PROSITE" id="PS50010">
    <property type="entry name" value="DH_2"/>
    <property type="match status" value="1"/>
</dbReference>
<accession>A0A813M1Z7</accession>
<comment type="caution">
    <text evidence="4">The sequence shown here is derived from an EMBL/GenBank/DDBJ whole genome shotgun (WGS) entry which is preliminary data.</text>
</comment>
<name>A0A813M1Z7_9BILA</name>
<protein>
    <recommendedName>
        <fullName evidence="3">DH domain-containing protein</fullName>
    </recommendedName>
</protein>
<dbReference type="Pfam" id="PF19056">
    <property type="entry name" value="WD40_2"/>
    <property type="match status" value="1"/>
</dbReference>
<feature type="region of interest" description="Disordered" evidence="2">
    <location>
        <begin position="52"/>
        <end position="73"/>
    </location>
</feature>